<proteinExistence type="predicted"/>
<dbReference type="Proteomes" id="UP000237673">
    <property type="component" value="Chromosome"/>
</dbReference>
<keyword evidence="3" id="KW-1185">Reference proteome</keyword>
<dbReference type="EMBL" id="CP026378">
    <property type="protein sequence ID" value="AUY23559.1"/>
    <property type="molecule type" value="Genomic_DNA"/>
</dbReference>
<keyword evidence="2" id="KW-0282">Flagellum</keyword>
<keyword evidence="2" id="KW-0966">Cell projection</keyword>
<reference evidence="2 3" key="1">
    <citation type="submission" date="2018-01" db="EMBL/GenBank/DDBJ databases">
        <title>Complete and assembled Genome of Pantoea calida DSM22759T.</title>
        <authorList>
            <person name="Stevens M.J.A."/>
            <person name="Zurfluh K."/>
            <person name="Stephan R."/>
        </authorList>
    </citation>
    <scope>NUCLEOTIDE SEQUENCE [LARGE SCALE GENOMIC DNA]</scope>
    <source>
        <strain evidence="2 3">DSM 22759</strain>
    </source>
</reference>
<feature type="chain" id="PRO_5046767306" evidence="1">
    <location>
        <begin position="17"/>
        <end position="132"/>
    </location>
</feature>
<organism evidence="2 3">
    <name type="scientific">Mixta calida</name>
    <dbReference type="NCBI Taxonomy" id="665913"/>
    <lineage>
        <taxon>Bacteria</taxon>
        <taxon>Pseudomonadati</taxon>
        <taxon>Pseudomonadota</taxon>
        <taxon>Gammaproteobacteria</taxon>
        <taxon>Enterobacterales</taxon>
        <taxon>Erwiniaceae</taxon>
        <taxon>Mixta</taxon>
    </lineage>
</organism>
<accession>A0ABN5H4V6</accession>
<protein>
    <submittedName>
        <fullName evidence="2">Flagellar protein FlhE</fullName>
    </submittedName>
</protein>
<feature type="signal peptide" evidence="1">
    <location>
        <begin position="1"/>
        <end position="16"/>
    </location>
</feature>
<keyword evidence="1" id="KW-0732">Signal</keyword>
<dbReference type="Pfam" id="PF06366">
    <property type="entry name" value="FlhE"/>
    <property type="match status" value="1"/>
</dbReference>
<evidence type="ECO:0000256" key="1">
    <source>
        <dbReference type="SAM" id="SignalP"/>
    </source>
</evidence>
<sequence>MLTAALFIGAPAGALAAHGAWSGKVAGPQLSVGKQSYVGPPLRAAAPLPQNAVISHINWRVTLLSPAPPGLEIKLCSVSACITLDRLAGQRAAPLPFAPGEALRFLYAVNAYGQLRPPVQVVSSQVTVNYRW</sequence>
<dbReference type="InterPro" id="IPR009420">
    <property type="entry name" value="FlhE"/>
</dbReference>
<gene>
    <name evidence="2" type="ORF">C2E16_00615</name>
</gene>
<keyword evidence="2" id="KW-0969">Cilium</keyword>
<evidence type="ECO:0000313" key="3">
    <source>
        <dbReference type="Proteomes" id="UP000237673"/>
    </source>
</evidence>
<name>A0ABN5H4V6_9GAMM</name>
<evidence type="ECO:0000313" key="2">
    <source>
        <dbReference type="EMBL" id="AUY23559.1"/>
    </source>
</evidence>